<protein>
    <submittedName>
        <fullName evidence="1">Uncharacterized protein</fullName>
    </submittedName>
</protein>
<dbReference type="AlphaFoldDB" id="A0A0D0AVF6"/>
<dbReference type="HOGENOM" id="CLU_1971941_0_0_1"/>
<organism evidence="1 2">
    <name type="scientific">Suillus luteus UH-Slu-Lm8-n1</name>
    <dbReference type="NCBI Taxonomy" id="930992"/>
    <lineage>
        <taxon>Eukaryota</taxon>
        <taxon>Fungi</taxon>
        <taxon>Dikarya</taxon>
        <taxon>Basidiomycota</taxon>
        <taxon>Agaricomycotina</taxon>
        <taxon>Agaricomycetes</taxon>
        <taxon>Agaricomycetidae</taxon>
        <taxon>Boletales</taxon>
        <taxon>Suillineae</taxon>
        <taxon>Suillaceae</taxon>
        <taxon>Suillus</taxon>
    </lineage>
</organism>
<evidence type="ECO:0000313" key="2">
    <source>
        <dbReference type="Proteomes" id="UP000054485"/>
    </source>
</evidence>
<reference evidence="2" key="2">
    <citation type="submission" date="2015-01" db="EMBL/GenBank/DDBJ databases">
        <title>Evolutionary Origins and Diversification of the Mycorrhizal Mutualists.</title>
        <authorList>
            <consortium name="DOE Joint Genome Institute"/>
            <consortium name="Mycorrhizal Genomics Consortium"/>
            <person name="Kohler A."/>
            <person name="Kuo A."/>
            <person name="Nagy L.G."/>
            <person name="Floudas D."/>
            <person name="Copeland A."/>
            <person name="Barry K.W."/>
            <person name="Cichocki N."/>
            <person name="Veneault-Fourrey C."/>
            <person name="LaButti K."/>
            <person name="Lindquist E.A."/>
            <person name="Lipzen A."/>
            <person name="Lundell T."/>
            <person name="Morin E."/>
            <person name="Murat C."/>
            <person name="Riley R."/>
            <person name="Ohm R."/>
            <person name="Sun H."/>
            <person name="Tunlid A."/>
            <person name="Henrissat B."/>
            <person name="Grigoriev I.V."/>
            <person name="Hibbett D.S."/>
            <person name="Martin F."/>
        </authorList>
    </citation>
    <scope>NUCLEOTIDE SEQUENCE [LARGE SCALE GENOMIC DNA]</scope>
    <source>
        <strain evidence="2">UH-Slu-Lm8-n1</strain>
    </source>
</reference>
<evidence type="ECO:0000313" key="1">
    <source>
        <dbReference type="EMBL" id="KIK38372.1"/>
    </source>
</evidence>
<accession>A0A0D0AVF6</accession>
<name>A0A0D0AVF6_9AGAM</name>
<dbReference type="EMBL" id="KN835397">
    <property type="protein sequence ID" value="KIK38372.1"/>
    <property type="molecule type" value="Genomic_DNA"/>
</dbReference>
<dbReference type="InParanoid" id="A0A0D0AVF6"/>
<dbReference type="Proteomes" id="UP000054485">
    <property type="component" value="Unassembled WGS sequence"/>
</dbReference>
<reference evidence="1 2" key="1">
    <citation type="submission" date="2014-04" db="EMBL/GenBank/DDBJ databases">
        <authorList>
            <consortium name="DOE Joint Genome Institute"/>
            <person name="Kuo A."/>
            <person name="Ruytinx J."/>
            <person name="Rineau F."/>
            <person name="Colpaert J."/>
            <person name="Kohler A."/>
            <person name="Nagy L.G."/>
            <person name="Floudas D."/>
            <person name="Copeland A."/>
            <person name="Barry K.W."/>
            <person name="Cichocki N."/>
            <person name="Veneault-Fourrey C."/>
            <person name="LaButti K."/>
            <person name="Lindquist E.A."/>
            <person name="Lipzen A."/>
            <person name="Lundell T."/>
            <person name="Morin E."/>
            <person name="Murat C."/>
            <person name="Sun H."/>
            <person name="Tunlid A."/>
            <person name="Henrissat B."/>
            <person name="Grigoriev I.V."/>
            <person name="Hibbett D.S."/>
            <person name="Martin F."/>
            <person name="Nordberg H.P."/>
            <person name="Cantor M.N."/>
            <person name="Hua S.X."/>
        </authorList>
    </citation>
    <scope>NUCLEOTIDE SEQUENCE [LARGE SCALE GENOMIC DNA]</scope>
    <source>
        <strain evidence="1 2">UH-Slu-Lm8-n1</strain>
    </source>
</reference>
<sequence>MIVTVLQVTMIFLDLIYRTEIHITALACNIWSKIRRLFNCIVQGENRIKRDYFLLLETPISLSSKAGYRQLPHLNIDKARTYLKLFDAKPTTHSHDARLLIHFRDSTPFFCRHLLCLRYILGLLLPT</sequence>
<gene>
    <name evidence="1" type="ORF">CY34DRAFT_396793</name>
</gene>
<keyword evidence="2" id="KW-1185">Reference proteome</keyword>
<proteinExistence type="predicted"/>